<dbReference type="RefSeq" id="WP_263413264.1">
    <property type="nucleotide sequence ID" value="NZ_BAABBH010000001.1"/>
</dbReference>
<dbReference type="EMBL" id="JBJYXY010000001">
    <property type="protein sequence ID" value="MFN2975205.1"/>
    <property type="molecule type" value="Genomic_DNA"/>
</dbReference>
<evidence type="ECO:0000256" key="17">
    <source>
        <dbReference type="ARBA" id="ARBA00023264"/>
    </source>
</evidence>
<evidence type="ECO:0000256" key="13">
    <source>
        <dbReference type="ARBA" id="ARBA00022989"/>
    </source>
</evidence>
<comment type="catalytic activity">
    <reaction evidence="1 18">
        <text>a 1,2-diacyl-sn-glycero-3-phosphate + CTP + H(+) = a CDP-1,2-diacyl-sn-glycerol + diphosphate</text>
        <dbReference type="Rhea" id="RHEA:16229"/>
        <dbReference type="ChEBI" id="CHEBI:15378"/>
        <dbReference type="ChEBI" id="CHEBI:33019"/>
        <dbReference type="ChEBI" id="CHEBI:37563"/>
        <dbReference type="ChEBI" id="CHEBI:58332"/>
        <dbReference type="ChEBI" id="CHEBI:58608"/>
        <dbReference type="EC" id="2.7.7.41"/>
    </reaction>
</comment>
<evidence type="ECO:0000256" key="5">
    <source>
        <dbReference type="ARBA" id="ARBA00010185"/>
    </source>
</evidence>
<keyword evidence="13 19" id="KW-1133">Transmembrane helix</keyword>
<evidence type="ECO:0000256" key="15">
    <source>
        <dbReference type="ARBA" id="ARBA00023136"/>
    </source>
</evidence>
<dbReference type="PANTHER" id="PTHR46382">
    <property type="entry name" value="PHOSPHATIDATE CYTIDYLYLTRANSFERASE"/>
    <property type="match status" value="1"/>
</dbReference>
<keyword evidence="15 19" id="KW-0472">Membrane</keyword>
<evidence type="ECO:0000256" key="16">
    <source>
        <dbReference type="ARBA" id="ARBA00023209"/>
    </source>
</evidence>
<dbReference type="Proteomes" id="UP001634747">
    <property type="component" value="Unassembled WGS sequence"/>
</dbReference>
<protein>
    <recommendedName>
        <fullName evidence="7 18">Phosphatidate cytidylyltransferase</fullName>
        <ecNumber evidence="6 18">2.7.7.41</ecNumber>
    </recommendedName>
</protein>
<sequence length="284" mass="29957">MKRILTATVLIAIVLGVIFFGNGIAMSVLACVIALLAAYEYAELTRSGGAGVPVWWLLPAIVLLFAQSQFLPLEGPLPLLSFLGLSLFTFAAFLYARSNQLDRVLPTAAEGFFGLIYVGYPLMLLPMFAAKENGKTLLVFLMLVVWTGDIAALYIGKAFGKRKLAPALSPNKTWEGAIASALGSMIIAGVLAAVCQAVGQHGTTILHISEPLWQTLLLALLVNIAAQVGDLVESAVKRGVGVKDSGTLLPGHGGVLDRIDALLVAAPVLWYLLLLKDSAGLGGF</sequence>
<evidence type="ECO:0000256" key="4">
    <source>
        <dbReference type="ARBA" id="ARBA00005189"/>
    </source>
</evidence>
<keyword evidence="9" id="KW-0444">Lipid biosynthesis</keyword>
<dbReference type="PROSITE" id="PS01315">
    <property type="entry name" value="CDS"/>
    <property type="match status" value="1"/>
</dbReference>
<keyword evidence="11 18" id="KW-0812">Transmembrane</keyword>
<keyword evidence="16" id="KW-0594">Phospholipid biosynthesis</keyword>
<gene>
    <name evidence="20" type="ORF">ACK2TP_05465</name>
</gene>
<evidence type="ECO:0000256" key="2">
    <source>
        <dbReference type="ARBA" id="ARBA00004651"/>
    </source>
</evidence>
<comment type="pathway">
    <text evidence="3 18">Phospholipid metabolism; CDP-diacylglycerol biosynthesis; CDP-diacylglycerol from sn-glycerol 3-phosphate: step 3/3.</text>
</comment>
<keyword evidence="17" id="KW-1208">Phospholipid metabolism</keyword>
<comment type="pathway">
    <text evidence="4">Lipid metabolism.</text>
</comment>
<evidence type="ECO:0000256" key="18">
    <source>
        <dbReference type="RuleBase" id="RU003938"/>
    </source>
</evidence>
<feature type="transmembrane region" description="Helical" evidence="19">
    <location>
        <begin position="108"/>
        <end position="130"/>
    </location>
</feature>
<dbReference type="Pfam" id="PF01148">
    <property type="entry name" value="CTP_transf_1"/>
    <property type="match status" value="1"/>
</dbReference>
<evidence type="ECO:0000256" key="6">
    <source>
        <dbReference type="ARBA" id="ARBA00012487"/>
    </source>
</evidence>
<feature type="transmembrane region" description="Helical" evidence="19">
    <location>
        <begin position="77"/>
        <end position="96"/>
    </location>
</feature>
<keyword evidence="10 18" id="KW-0808">Transferase</keyword>
<keyword evidence="14" id="KW-0443">Lipid metabolism</keyword>
<feature type="transmembrane region" description="Helical" evidence="19">
    <location>
        <begin position="6"/>
        <end position="39"/>
    </location>
</feature>
<comment type="caution">
    <text evidence="20">The sequence shown here is derived from an EMBL/GenBank/DDBJ whole genome shotgun (WGS) entry which is preliminary data.</text>
</comment>
<evidence type="ECO:0000256" key="3">
    <source>
        <dbReference type="ARBA" id="ARBA00005119"/>
    </source>
</evidence>
<dbReference type="PROSITE" id="PS51257">
    <property type="entry name" value="PROKAR_LIPOPROTEIN"/>
    <property type="match status" value="1"/>
</dbReference>
<accession>A0ABW9KJT1</accession>
<evidence type="ECO:0000256" key="19">
    <source>
        <dbReference type="SAM" id="Phobius"/>
    </source>
</evidence>
<comment type="subcellular location">
    <subcellularLocation>
        <location evidence="2">Cell membrane</location>
        <topology evidence="2">Multi-pass membrane protein</topology>
    </subcellularLocation>
</comment>
<evidence type="ECO:0000256" key="9">
    <source>
        <dbReference type="ARBA" id="ARBA00022516"/>
    </source>
</evidence>
<organism evidence="20 21">
    <name type="scientific">Terriglobus aquaticus</name>
    <dbReference type="NCBI Taxonomy" id="940139"/>
    <lineage>
        <taxon>Bacteria</taxon>
        <taxon>Pseudomonadati</taxon>
        <taxon>Acidobacteriota</taxon>
        <taxon>Terriglobia</taxon>
        <taxon>Terriglobales</taxon>
        <taxon>Acidobacteriaceae</taxon>
        <taxon>Terriglobus</taxon>
    </lineage>
</organism>
<keyword evidence="8" id="KW-1003">Cell membrane</keyword>
<evidence type="ECO:0000313" key="20">
    <source>
        <dbReference type="EMBL" id="MFN2975205.1"/>
    </source>
</evidence>
<dbReference type="GO" id="GO:0016779">
    <property type="term" value="F:nucleotidyltransferase activity"/>
    <property type="evidence" value="ECO:0007669"/>
    <property type="project" value="UniProtKB-KW"/>
</dbReference>
<name>A0ABW9KJT1_9BACT</name>
<evidence type="ECO:0000256" key="14">
    <source>
        <dbReference type="ARBA" id="ARBA00023098"/>
    </source>
</evidence>
<feature type="transmembrane region" description="Helical" evidence="19">
    <location>
        <begin position="136"/>
        <end position="156"/>
    </location>
</feature>
<dbReference type="EC" id="2.7.7.41" evidence="6 18"/>
<dbReference type="InterPro" id="IPR000374">
    <property type="entry name" value="PC_trans"/>
</dbReference>
<evidence type="ECO:0000313" key="21">
    <source>
        <dbReference type="Proteomes" id="UP001634747"/>
    </source>
</evidence>
<evidence type="ECO:0000256" key="12">
    <source>
        <dbReference type="ARBA" id="ARBA00022695"/>
    </source>
</evidence>
<evidence type="ECO:0000256" key="1">
    <source>
        <dbReference type="ARBA" id="ARBA00001698"/>
    </source>
</evidence>
<evidence type="ECO:0000256" key="7">
    <source>
        <dbReference type="ARBA" id="ARBA00019373"/>
    </source>
</evidence>
<comment type="similarity">
    <text evidence="5 18">Belongs to the CDS family.</text>
</comment>
<evidence type="ECO:0000256" key="10">
    <source>
        <dbReference type="ARBA" id="ARBA00022679"/>
    </source>
</evidence>
<feature type="transmembrane region" description="Helical" evidence="19">
    <location>
        <begin position="177"/>
        <end position="199"/>
    </location>
</feature>
<evidence type="ECO:0000256" key="8">
    <source>
        <dbReference type="ARBA" id="ARBA00022475"/>
    </source>
</evidence>
<keyword evidence="21" id="KW-1185">Reference proteome</keyword>
<feature type="transmembrane region" description="Helical" evidence="19">
    <location>
        <begin position="51"/>
        <end position="71"/>
    </location>
</feature>
<keyword evidence="12 18" id="KW-0548">Nucleotidyltransferase</keyword>
<evidence type="ECO:0000256" key="11">
    <source>
        <dbReference type="ARBA" id="ARBA00022692"/>
    </source>
</evidence>
<reference evidence="20 21" key="1">
    <citation type="submission" date="2024-12" db="EMBL/GenBank/DDBJ databases">
        <authorList>
            <person name="Lee Y."/>
        </authorList>
    </citation>
    <scope>NUCLEOTIDE SEQUENCE [LARGE SCALE GENOMIC DNA]</scope>
    <source>
        <strain evidence="20 21">03SUJ4</strain>
    </source>
</reference>
<dbReference type="PANTHER" id="PTHR46382:SF1">
    <property type="entry name" value="PHOSPHATIDATE CYTIDYLYLTRANSFERASE"/>
    <property type="match status" value="1"/>
</dbReference>
<proteinExistence type="inferred from homology"/>